<organism evidence="4 5">
    <name type="scientific">Biomphalaria glabrata</name>
    <name type="common">Bloodfluke planorb</name>
    <name type="synonym">Freshwater snail</name>
    <dbReference type="NCBI Taxonomy" id="6526"/>
    <lineage>
        <taxon>Eukaryota</taxon>
        <taxon>Metazoa</taxon>
        <taxon>Spiralia</taxon>
        <taxon>Lophotrochozoa</taxon>
        <taxon>Mollusca</taxon>
        <taxon>Gastropoda</taxon>
        <taxon>Heterobranchia</taxon>
        <taxon>Euthyneura</taxon>
        <taxon>Panpulmonata</taxon>
        <taxon>Hygrophila</taxon>
        <taxon>Lymnaeoidea</taxon>
        <taxon>Planorbidae</taxon>
        <taxon>Biomphalaria</taxon>
    </lineage>
</organism>
<evidence type="ECO:0008006" key="6">
    <source>
        <dbReference type="Google" id="ProtNLM"/>
    </source>
</evidence>
<reference evidence="4" key="1">
    <citation type="submission" date="2020-05" db="UniProtKB">
        <authorList>
            <consortium name="EnsemblMetazoa"/>
        </authorList>
    </citation>
    <scope>IDENTIFICATION</scope>
    <source>
        <strain evidence="4">BB02</strain>
    </source>
</reference>
<dbReference type="InterPro" id="IPR037291">
    <property type="entry name" value="DUF4139"/>
</dbReference>
<dbReference type="InterPro" id="IPR011935">
    <property type="entry name" value="CHP02231"/>
</dbReference>
<dbReference type="AlphaFoldDB" id="A0A2C9KWG3"/>
<evidence type="ECO:0000259" key="3">
    <source>
        <dbReference type="Pfam" id="PF13600"/>
    </source>
</evidence>
<dbReference type="EnsemblMetazoa" id="BGLB024278-RA">
    <property type="protein sequence ID" value="BGLB024278-PA"/>
    <property type="gene ID" value="BGLB024278"/>
</dbReference>
<dbReference type="PANTHER" id="PTHR31005:SF8">
    <property type="entry name" value="DUF4139 DOMAIN-CONTAINING PROTEIN"/>
    <property type="match status" value="1"/>
</dbReference>
<evidence type="ECO:0000259" key="2">
    <source>
        <dbReference type="Pfam" id="PF13598"/>
    </source>
</evidence>
<accession>A0A2C9KWG3</accession>
<proteinExistence type="predicted"/>
<gene>
    <name evidence="4" type="primary">106078981</name>
</gene>
<keyword evidence="1" id="KW-0175">Coiled coil</keyword>
<dbReference type="Proteomes" id="UP000076420">
    <property type="component" value="Unassembled WGS sequence"/>
</dbReference>
<evidence type="ECO:0000313" key="4">
    <source>
        <dbReference type="EnsemblMetazoa" id="BGLB024278-PA"/>
    </source>
</evidence>
<dbReference type="NCBIfam" id="TIGR02231">
    <property type="entry name" value="mucoidy inhibitor MuiA family protein"/>
    <property type="match status" value="2"/>
</dbReference>
<dbReference type="Pfam" id="PF13600">
    <property type="entry name" value="DUF4140"/>
    <property type="match status" value="1"/>
</dbReference>
<dbReference type="VEuPathDB" id="VectorBase:BGLAX_052111"/>
<dbReference type="Pfam" id="PF13598">
    <property type="entry name" value="DUF4139"/>
    <property type="match status" value="1"/>
</dbReference>
<dbReference type="PANTHER" id="PTHR31005">
    <property type="entry name" value="DUF4139 DOMAIN-CONTAINING PROTEIN"/>
    <property type="match status" value="1"/>
</dbReference>
<feature type="domain" description="DUF4139" evidence="2">
    <location>
        <begin position="184"/>
        <end position="586"/>
    </location>
</feature>
<evidence type="ECO:0000256" key="1">
    <source>
        <dbReference type="SAM" id="Coils"/>
    </source>
</evidence>
<dbReference type="VEuPathDB" id="VectorBase:BGLB024278"/>
<dbReference type="OrthoDB" id="10068793at2759"/>
<evidence type="ECO:0000313" key="5">
    <source>
        <dbReference type="Proteomes" id="UP000076420"/>
    </source>
</evidence>
<feature type="coiled-coil region" evidence="1">
    <location>
        <begin position="118"/>
        <end position="159"/>
    </location>
</feature>
<name>A0A2C9KWG3_BIOGL</name>
<dbReference type="InterPro" id="IPR025554">
    <property type="entry name" value="DUF4140"/>
</dbReference>
<protein>
    <recommendedName>
        <fullName evidence="6">DUF4139 domain-containing protein</fullName>
    </recommendedName>
</protein>
<feature type="domain" description="DUF4140" evidence="3">
    <location>
        <begin position="25"/>
        <end position="146"/>
    </location>
</feature>
<sequence>MTDKEDRTINNTISIKASECPVTKVTVYKDRAEVCREINTTVKPGINELRIKEFVRIDEESIRCSLDLANQKEILNRQWKVLDQFAATAAKSGQVEKKDEQVLFKLDDNYFKGMKEFMKEYKAIGKQLENERLDLERKNEELDRKIEAVERNLNDLRGNYNTGHENRECIVVLEAEKEDKVYLVVSYVVMGASWIPSYDLRMFTEEGSLKIFYYGLIYQNSGEDWNDVKLYLSTAEPSVGGTIPNLPMTQLAIRKPIITRPKSRSLSLRKSKKMQTSRAAAPFNDIGYEYEQEDSFAPQMMMRGMPEMHVMEAEHVLFSRQQLSAKFTQRRSFHFGKASKKLYEDDNNDEDRTCTFMANVFSSGDTMAAASMPVAVAEVSESTTSTTYEIARQSTIPSDNTEHKVTVAIIELKPTLSYLSVPKVVPHAFLQAKVVNNSPYTLLPGRTNIFLDNSFVAKAEIKAVAPKEEFECSLGVDPSIRVDYKPLNKVSSQSGLISKSNTTTYEQNIEIKNLHNYAIKIVVRDNLPRSLDEKIKVTLLLPQIDNKHPEKNEKVKLTKSNHLEWDLDIKEMDKVDLVLKYAVEHPASEDVETTLAIGN</sequence>
<dbReference type="STRING" id="6526.A0A2C9KWG3"/>
<dbReference type="KEGG" id="bgt:106078981"/>